<comment type="caution">
    <text evidence="3">The sequence shown here is derived from an EMBL/GenBank/DDBJ whole genome shotgun (WGS) entry which is preliminary data.</text>
</comment>
<dbReference type="PANTHER" id="PTHR28375">
    <property type="entry name" value="PROTEIN HINDERIN"/>
    <property type="match status" value="1"/>
</dbReference>
<gene>
    <name evidence="3" type="ORF">KP79_PYT00468</name>
</gene>
<proteinExistence type="predicted"/>
<reference evidence="3 4" key="1">
    <citation type="journal article" date="2017" name="Nat. Ecol. Evol.">
        <title>Scallop genome provides insights into evolution of bilaterian karyotype and development.</title>
        <authorList>
            <person name="Wang S."/>
            <person name="Zhang J."/>
            <person name="Jiao W."/>
            <person name="Li J."/>
            <person name="Xun X."/>
            <person name="Sun Y."/>
            <person name="Guo X."/>
            <person name="Huan P."/>
            <person name="Dong B."/>
            <person name="Zhang L."/>
            <person name="Hu X."/>
            <person name="Sun X."/>
            <person name="Wang J."/>
            <person name="Zhao C."/>
            <person name="Wang Y."/>
            <person name="Wang D."/>
            <person name="Huang X."/>
            <person name="Wang R."/>
            <person name="Lv J."/>
            <person name="Li Y."/>
            <person name="Zhang Z."/>
            <person name="Liu B."/>
            <person name="Lu W."/>
            <person name="Hui Y."/>
            <person name="Liang J."/>
            <person name="Zhou Z."/>
            <person name="Hou R."/>
            <person name="Li X."/>
            <person name="Liu Y."/>
            <person name="Li H."/>
            <person name="Ning X."/>
            <person name="Lin Y."/>
            <person name="Zhao L."/>
            <person name="Xing Q."/>
            <person name="Dou J."/>
            <person name="Li Y."/>
            <person name="Mao J."/>
            <person name="Guo H."/>
            <person name="Dou H."/>
            <person name="Li T."/>
            <person name="Mu C."/>
            <person name="Jiang W."/>
            <person name="Fu Q."/>
            <person name="Fu X."/>
            <person name="Miao Y."/>
            <person name="Liu J."/>
            <person name="Yu Q."/>
            <person name="Li R."/>
            <person name="Liao H."/>
            <person name="Li X."/>
            <person name="Kong Y."/>
            <person name="Jiang Z."/>
            <person name="Chourrout D."/>
            <person name="Li R."/>
            <person name="Bao Z."/>
        </authorList>
    </citation>
    <scope>NUCLEOTIDE SEQUENCE [LARGE SCALE GENOMIC DNA]</scope>
    <source>
        <strain evidence="3 4">PY_sf001</strain>
    </source>
</reference>
<dbReference type="InterPro" id="IPR032736">
    <property type="entry name" value="Hinderin"/>
</dbReference>
<accession>A0A210QX52</accession>
<feature type="region of interest" description="Disordered" evidence="2">
    <location>
        <begin position="518"/>
        <end position="561"/>
    </location>
</feature>
<name>A0A210QX52_MIZYE</name>
<dbReference type="Proteomes" id="UP000242188">
    <property type="component" value="Unassembled WGS sequence"/>
</dbReference>
<evidence type="ECO:0000313" key="3">
    <source>
        <dbReference type="EMBL" id="OWF53304.1"/>
    </source>
</evidence>
<feature type="compositionally biased region" description="Polar residues" evidence="2">
    <location>
        <begin position="280"/>
        <end position="295"/>
    </location>
</feature>
<feature type="region of interest" description="Disordered" evidence="2">
    <location>
        <begin position="213"/>
        <end position="246"/>
    </location>
</feature>
<feature type="region of interest" description="Disordered" evidence="2">
    <location>
        <begin position="82"/>
        <end position="102"/>
    </location>
</feature>
<evidence type="ECO:0000256" key="1">
    <source>
        <dbReference type="SAM" id="Coils"/>
    </source>
</evidence>
<dbReference type="AlphaFoldDB" id="A0A210QX52"/>
<feature type="compositionally biased region" description="Polar residues" evidence="2">
    <location>
        <begin position="648"/>
        <end position="662"/>
    </location>
</feature>
<evidence type="ECO:0000256" key="2">
    <source>
        <dbReference type="SAM" id="MobiDB-lite"/>
    </source>
</evidence>
<keyword evidence="1" id="KW-0175">Coiled coil</keyword>
<evidence type="ECO:0000313" key="4">
    <source>
        <dbReference type="Proteomes" id="UP000242188"/>
    </source>
</evidence>
<feature type="compositionally biased region" description="Polar residues" evidence="2">
    <location>
        <begin position="606"/>
        <end position="631"/>
    </location>
</feature>
<keyword evidence="4" id="KW-1185">Reference proteome</keyword>
<feature type="region of interest" description="Disordered" evidence="2">
    <location>
        <begin position="648"/>
        <end position="693"/>
    </location>
</feature>
<dbReference type="EMBL" id="NEDP02001401">
    <property type="protein sequence ID" value="OWF53304.1"/>
    <property type="molecule type" value="Genomic_DNA"/>
</dbReference>
<organism evidence="3 4">
    <name type="scientific">Mizuhopecten yessoensis</name>
    <name type="common">Japanese scallop</name>
    <name type="synonym">Patinopecten yessoensis</name>
    <dbReference type="NCBI Taxonomy" id="6573"/>
    <lineage>
        <taxon>Eukaryota</taxon>
        <taxon>Metazoa</taxon>
        <taxon>Spiralia</taxon>
        <taxon>Lophotrochozoa</taxon>
        <taxon>Mollusca</taxon>
        <taxon>Bivalvia</taxon>
        <taxon>Autobranchia</taxon>
        <taxon>Pteriomorphia</taxon>
        <taxon>Pectinida</taxon>
        <taxon>Pectinoidea</taxon>
        <taxon>Pectinidae</taxon>
        <taxon>Mizuhopecten</taxon>
    </lineage>
</organism>
<dbReference type="PANTHER" id="PTHR28375:SF1">
    <property type="entry name" value="PROTEIN HINDERIN"/>
    <property type="match status" value="1"/>
</dbReference>
<dbReference type="OrthoDB" id="5972940at2759"/>
<dbReference type="Pfam" id="PF15369">
    <property type="entry name" value="KIAA1328"/>
    <property type="match status" value="1"/>
</dbReference>
<dbReference type="STRING" id="6573.A0A210QX52"/>
<feature type="region of interest" description="Disordered" evidence="2">
    <location>
        <begin position="469"/>
        <end position="500"/>
    </location>
</feature>
<evidence type="ECO:0008006" key="5">
    <source>
        <dbReference type="Google" id="ProtNLM"/>
    </source>
</evidence>
<sequence>MAEVVMPGRRAYWSKYALDSSEESESAFVPGVSAPGNRRPLKMLGRKTPEIKVRIPVKQPLVEQLAVSLDTVTDISFDETVSKKQKPSHVRTTAGVKATQGVSVKDTQRMRSGNHDNRQKPVSLKDLPLEEKKRIANLIKELARVGDEKEKAVGQLHTERNQFEKQVLQLVDQQEKILNEREVIQSQLFQCQDLLAKYQEKIEQKQQEVVDLITTPTKSQHERRPRSGSRSPESSIPYTSHCHGGHGDLRSLHDKLYTTFIDKAIAHQRSGVDEDGLSSIGGQSEIGSVKGQTQPRSHHSNPVPLALRNPVMSSTQKSADIKVFNSEEGSFHSLQPDPSPRSSRISNEFLPANENKDLFQKSKVGFKEKLEEDFDKMHSPNSNPSGVFGDKTYMSYYKKLSQTDRKRELLRQREKLLDEQRRLKNVLMSQETQIKTRQNLIEQQQDLQQDRMEFFEKNGKFPLGRVTVAPEGGNPLPNISPKENVPPPPVSMPLPQGDDDGSLFNYGVKKLDFDIEGEDAGEESTKTPPKSKQRNQHSMATSPFRMVSPRGRATSSPGVDVATSVSHINLSPHTQRHNESVEDLLLGQRDSLPHSPDNRCSPGRQGYQNNLPLQSNRGRSNQTPVSKPSAGNKTLSVIEILNTMEQSPSWSGSVRSTRNSPGWSGGVHSNKDSQRQLGGLRVHKNSPARGYITTQKPEALYDFEEAEEEESQILEDVFFLK</sequence>
<feature type="region of interest" description="Disordered" evidence="2">
    <location>
        <begin position="588"/>
        <end position="631"/>
    </location>
</feature>
<protein>
    <recommendedName>
        <fullName evidence="5">Protein hinderin</fullName>
    </recommendedName>
</protein>
<feature type="coiled-coil region" evidence="1">
    <location>
        <begin position="406"/>
        <end position="433"/>
    </location>
</feature>
<feature type="region of interest" description="Disordered" evidence="2">
    <location>
        <begin position="271"/>
        <end position="304"/>
    </location>
</feature>